<gene>
    <name evidence="1" type="ORF">CEXT_503811</name>
</gene>
<evidence type="ECO:0000313" key="1">
    <source>
        <dbReference type="EMBL" id="GIY74353.1"/>
    </source>
</evidence>
<name>A0AAV4VWF5_CAEEX</name>
<feature type="non-terminal residue" evidence="1">
    <location>
        <position position="75"/>
    </location>
</feature>
<dbReference type="AlphaFoldDB" id="A0AAV4VWF5"/>
<dbReference type="Proteomes" id="UP001054945">
    <property type="component" value="Unassembled WGS sequence"/>
</dbReference>
<evidence type="ECO:0000313" key="2">
    <source>
        <dbReference type="Proteomes" id="UP001054945"/>
    </source>
</evidence>
<organism evidence="1 2">
    <name type="scientific">Caerostris extrusa</name>
    <name type="common">Bark spider</name>
    <name type="synonym">Caerostris bankana</name>
    <dbReference type="NCBI Taxonomy" id="172846"/>
    <lineage>
        <taxon>Eukaryota</taxon>
        <taxon>Metazoa</taxon>
        <taxon>Ecdysozoa</taxon>
        <taxon>Arthropoda</taxon>
        <taxon>Chelicerata</taxon>
        <taxon>Arachnida</taxon>
        <taxon>Araneae</taxon>
        <taxon>Araneomorphae</taxon>
        <taxon>Entelegynae</taxon>
        <taxon>Araneoidea</taxon>
        <taxon>Araneidae</taxon>
        <taxon>Caerostris</taxon>
    </lineage>
</organism>
<accession>A0AAV4VWF5</accession>
<proteinExistence type="predicted"/>
<protein>
    <submittedName>
        <fullName evidence="1">Uncharacterized protein</fullName>
    </submittedName>
</protein>
<sequence>MNYNNDGPPKHRKTYFGGNVVKSSSHRCCMSERLTNDEWAKDKREVRGRRKEYLITALRCLRGASKFSRLNAKAL</sequence>
<comment type="caution">
    <text evidence="1">The sequence shown here is derived from an EMBL/GenBank/DDBJ whole genome shotgun (WGS) entry which is preliminary data.</text>
</comment>
<dbReference type="EMBL" id="BPLR01015206">
    <property type="protein sequence ID" value="GIY74353.1"/>
    <property type="molecule type" value="Genomic_DNA"/>
</dbReference>
<keyword evidence="2" id="KW-1185">Reference proteome</keyword>
<reference evidence="1 2" key="1">
    <citation type="submission" date="2021-06" db="EMBL/GenBank/DDBJ databases">
        <title>Caerostris extrusa draft genome.</title>
        <authorList>
            <person name="Kono N."/>
            <person name="Arakawa K."/>
        </authorList>
    </citation>
    <scope>NUCLEOTIDE SEQUENCE [LARGE SCALE GENOMIC DNA]</scope>
</reference>